<name>A0AAJ5W7D5_9SPHI</name>
<organism evidence="2 3">
    <name type="scientific">Candidatus Pedobacter colombiensis</name>
    <dbReference type="NCBI Taxonomy" id="3121371"/>
    <lineage>
        <taxon>Bacteria</taxon>
        <taxon>Pseudomonadati</taxon>
        <taxon>Bacteroidota</taxon>
        <taxon>Sphingobacteriia</taxon>
        <taxon>Sphingobacteriales</taxon>
        <taxon>Sphingobacteriaceae</taxon>
        <taxon>Pedobacter</taxon>
    </lineage>
</organism>
<gene>
    <name evidence="2" type="ORF">P0Y49_13980</name>
</gene>
<dbReference type="Proteomes" id="UP001214530">
    <property type="component" value="Chromosome"/>
</dbReference>
<evidence type="ECO:0000256" key="1">
    <source>
        <dbReference type="SAM" id="Phobius"/>
    </source>
</evidence>
<dbReference type="AlphaFoldDB" id="A0AAJ5W7D5"/>
<accession>A0AAJ5W7D5</accession>
<keyword evidence="1" id="KW-0812">Transmembrane</keyword>
<sequence length="137" mass="15824">MLEAITWKTYLTVILLSVLIYYIMIGSIFYRTEIRNFLKRHNQKDDDNDSEGAEHFSSFDQLENVVKDIRHDILEKAGKTASKAELLGQLSERLANYDGLHQPAFRMALNNYIIQHGESICGVVFSEQELEAAWEKL</sequence>
<dbReference type="EMBL" id="CP119313">
    <property type="protein sequence ID" value="WEK17907.1"/>
    <property type="molecule type" value="Genomic_DNA"/>
</dbReference>
<evidence type="ECO:0000313" key="2">
    <source>
        <dbReference type="EMBL" id="WEK17907.1"/>
    </source>
</evidence>
<evidence type="ECO:0000313" key="3">
    <source>
        <dbReference type="Proteomes" id="UP001214530"/>
    </source>
</evidence>
<reference evidence="2" key="1">
    <citation type="submission" date="2023-03" db="EMBL/GenBank/DDBJ databases">
        <title>Andean soil-derived lignocellulolytic bacterial consortium as a source of novel taxa and putative plastic-active enzymes.</title>
        <authorList>
            <person name="Diaz-Garcia L."/>
            <person name="Chuvochina M."/>
            <person name="Feuerriegel G."/>
            <person name="Bunk B."/>
            <person name="Sproer C."/>
            <person name="Streit W.R."/>
            <person name="Rodriguez L.M."/>
            <person name="Overmann J."/>
            <person name="Jimenez D.J."/>
        </authorList>
    </citation>
    <scope>NUCLEOTIDE SEQUENCE</scope>
    <source>
        <strain evidence="2">MAG 3858</strain>
    </source>
</reference>
<feature type="transmembrane region" description="Helical" evidence="1">
    <location>
        <begin position="12"/>
        <end position="30"/>
    </location>
</feature>
<proteinExistence type="predicted"/>
<protein>
    <submittedName>
        <fullName evidence="2">Uncharacterized protein</fullName>
    </submittedName>
</protein>
<keyword evidence="1" id="KW-0472">Membrane</keyword>
<keyword evidence="1" id="KW-1133">Transmembrane helix</keyword>